<proteinExistence type="predicted"/>
<dbReference type="EMBL" id="CATOUU010000754">
    <property type="protein sequence ID" value="CAI9945874.1"/>
    <property type="molecule type" value="Genomic_DNA"/>
</dbReference>
<evidence type="ECO:0000313" key="4">
    <source>
        <dbReference type="Proteomes" id="UP001642409"/>
    </source>
</evidence>
<protein>
    <submittedName>
        <fullName evidence="3">Hypothetical_protein</fullName>
    </submittedName>
</protein>
<evidence type="ECO:0000256" key="1">
    <source>
        <dbReference type="SAM" id="MobiDB-lite"/>
    </source>
</evidence>
<gene>
    <name evidence="2" type="ORF">HINF_LOCUS33519</name>
    <name evidence="3" type="ORF">HINF_LOCUS54552</name>
</gene>
<dbReference type="Proteomes" id="UP001642409">
    <property type="component" value="Unassembled WGS sequence"/>
</dbReference>
<organism evidence="2">
    <name type="scientific">Hexamita inflata</name>
    <dbReference type="NCBI Taxonomy" id="28002"/>
    <lineage>
        <taxon>Eukaryota</taxon>
        <taxon>Metamonada</taxon>
        <taxon>Diplomonadida</taxon>
        <taxon>Hexamitidae</taxon>
        <taxon>Hexamitinae</taxon>
        <taxon>Hexamita</taxon>
    </lineage>
</organism>
<feature type="region of interest" description="Disordered" evidence="1">
    <location>
        <begin position="1"/>
        <end position="24"/>
    </location>
</feature>
<name>A0AA86Q500_9EUKA</name>
<sequence>MLHQNNNCKQNQESQSYVSPGETNYRISEIVYRTRKDQISQRINQEIVNNQQLGHNMQLGVKQKLTTQVLNQVNETMHPANTMNLVQTKGNNKRRVTEK</sequence>
<dbReference type="EMBL" id="CAXDID020000284">
    <property type="protein sequence ID" value="CAL6070535.1"/>
    <property type="molecule type" value="Genomic_DNA"/>
</dbReference>
<reference evidence="2" key="1">
    <citation type="submission" date="2023-06" db="EMBL/GenBank/DDBJ databases">
        <authorList>
            <person name="Kurt Z."/>
        </authorList>
    </citation>
    <scope>NUCLEOTIDE SEQUENCE</scope>
</reference>
<keyword evidence="4" id="KW-1185">Reference proteome</keyword>
<accession>A0AA86Q500</accession>
<evidence type="ECO:0000313" key="3">
    <source>
        <dbReference type="EMBL" id="CAL6070535.1"/>
    </source>
</evidence>
<evidence type="ECO:0000313" key="2">
    <source>
        <dbReference type="EMBL" id="CAI9945874.1"/>
    </source>
</evidence>
<comment type="caution">
    <text evidence="2">The sequence shown here is derived from an EMBL/GenBank/DDBJ whole genome shotgun (WGS) entry which is preliminary data.</text>
</comment>
<dbReference type="AlphaFoldDB" id="A0AA86Q500"/>
<reference evidence="3 4" key="2">
    <citation type="submission" date="2024-07" db="EMBL/GenBank/DDBJ databases">
        <authorList>
            <person name="Akdeniz Z."/>
        </authorList>
    </citation>
    <scope>NUCLEOTIDE SEQUENCE [LARGE SCALE GENOMIC DNA]</scope>
</reference>